<accession>A0A5S9PXE8</accession>
<dbReference type="OrthoDB" id="9792137at2"/>
<dbReference type="EMBL" id="CACSIM010000004">
    <property type="protein sequence ID" value="CAA0109316.1"/>
    <property type="molecule type" value="Genomic_DNA"/>
</dbReference>
<reference evidence="5 6" key="1">
    <citation type="submission" date="2019-11" db="EMBL/GenBank/DDBJ databases">
        <authorList>
            <person name="Holert J."/>
        </authorList>
    </citation>
    <scope>NUCLEOTIDE SEQUENCE [LARGE SCALE GENOMIC DNA]</scope>
    <source>
        <strain evidence="4">BC3_2A</strain>
        <strain evidence="3">SB11_1A</strain>
    </source>
</reference>
<keyword evidence="5" id="KW-1185">Reference proteome</keyword>
<evidence type="ECO:0000313" key="3">
    <source>
        <dbReference type="EMBL" id="CAA0092166.1"/>
    </source>
</evidence>
<dbReference type="SUPFAM" id="SSF56529">
    <property type="entry name" value="FAH"/>
    <property type="match status" value="1"/>
</dbReference>
<organism evidence="4 6">
    <name type="scientific">Zhongshania aliphaticivorans</name>
    <dbReference type="NCBI Taxonomy" id="1470434"/>
    <lineage>
        <taxon>Bacteria</taxon>
        <taxon>Pseudomonadati</taxon>
        <taxon>Pseudomonadota</taxon>
        <taxon>Gammaproteobacteria</taxon>
        <taxon>Cellvibrionales</taxon>
        <taxon>Spongiibacteraceae</taxon>
        <taxon>Zhongshania</taxon>
    </lineage>
</organism>
<dbReference type="Proteomes" id="UP000439591">
    <property type="component" value="Unassembled WGS sequence"/>
</dbReference>
<evidence type="ECO:0000256" key="1">
    <source>
        <dbReference type="ARBA" id="ARBA00023239"/>
    </source>
</evidence>
<dbReference type="EMBL" id="CACSIK010000001">
    <property type="protein sequence ID" value="CAA0092166.1"/>
    <property type="molecule type" value="Genomic_DNA"/>
</dbReference>
<feature type="domain" description="Fumarylacetoacetase-like C-terminal" evidence="2">
    <location>
        <begin position="95"/>
        <end position="264"/>
    </location>
</feature>
<dbReference type="Gene3D" id="3.90.850.10">
    <property type="entry name" value="Fumarylacetoacetase-like, C-terminal domain"/>
    <property type="match status" value="1"/>
</dbReference>
<dbReference type="RefSeq" id="WP_159268825.1">
    <property type="nucleotide sequence ID" value="NZ_CACSIK010000001.1"/>
</dbReference>
<dbReference type="GO" id="GO:0005737">
    <property type="term" value="C:cytoplasm"/>
    <property type="evidence" value="ECO:0007669"/>
    <property type="project" value="TreeGrafter"/>
</dbReference>
<keyword evidence="1 4" id="KW-0456">Lyase</keyword>
<evidence type="ECO:0000313" key="4">
    <source>
        <dbReference type="EMBL" id="CAA0109316.1"/>
    </source>
</evidence>
<dbReference type="InterPro" id="IPR036663">
    <property type="entry name" value="Fumarylacetoacetase_C_sf"/>
</dbReference>
<dbReference type="AlphaFoldDB" id="A0A5S9PXE8"/>
<dbReference type="PANTHER" id="PTHR30143">
    <property type="entry name" value="ACID HYDRATASE"/>
    <property type="match status" value="1"/>
</dbReference>
<sequence length="265" mass="28029">MSSPTEYPEHLIQAADALFEARKQRVAIPRISETFGVEGLEQAYTVAHINCVRTAQSGASVVGKKVGLTSLAVQQQLGVDQPDFGILFDDMEYLSGDDVPSSRFIQAKAEAEIAFVVGRELRSEKPSYAQFLAALDYAIPAIEIVDSAIENWKLTLVDTVADNASCGVYVLGNQPVAVGQLSLDEVSMTLRCNGQLASQGSGIACLGHPLRAAYWLACTMAARGEALLAGEVILSGALGPMIPLNIGDHIAVNIGGMGSVNCTFV</sequence>
<evidence type="ECO:0000313" key="5">
    <source>
        <dbReference type="Proteomes" id="UP000435877"/>
    </source>
</evidence>
<dbReference type="InterPro" id="IPR011234">
    <property type="entry name" value="Fumarylacetoacetase-like_C"/>
</dbReference>
<evidence type="ECO:0000313" key="6">
    <source>
        <dbReference type="Proteomes" id="UP000439591"/>
    </source>
</evidence>
<dbReference type="PANTHER" id="PTHR30143:SF0">
    <property type="entry name" value="2-KETO-4-PENTENOATE HYDRATASE"/>
    <property type="match status" value="1"/>
</dbReference>
<dbReference type="EC" id="4.2.1.80" evidence="4"/>
<gene>
    <name evidence="4" type="primary">mhpD_2</name>
    <name evidence="3" type="ORF">IHBHHGIJ_02256</name>
    <name evidence="4" type="ORF">KFEGEMFD_02443</name>
</gene>
<dbReference type="InterPro" id="IPR050772">
    <property type="entry name" value="Hydratase-Decarb/MhpD_sf"/>
</dbReference>
<proteinExistence type="predicted"/>
<evidence type="ECO:0000259" key="2">
    <source>
        <dbReference type="Pfam" id="PF01557"/>
    </source>
</evidence>
<name>A0A5S9PXE8_9GAMM</name>
<dbReference type="Proteomes" id="UP000435877">
    <property type="component" value="Unassembled WGS sequence"/>
</dbReference>
<dbReference type="Pfam" id="PF01557">
    <property type="entry name" value="FAA_hydrolase"/>
    <property type="match status" value="1"/>
</dbReference>
<dbReference type="GO" id="GO:0008684">
    <property type="term" value="F:2-oxopent-4-enoate hydratase activity"/>
    <property type="evidence" value="ECO:0007669"/>
    <property type="project" value="UniProtKB-EC"/>
</dbReference>
<protein>
    <submittedName>
        <fullName evidence="4">2-keto-4-pentenoate hydratase</fullName>
        <ecNumber evidence="4">4.2.1.80</ecNumber>
    </submittedName>
</protein>